<gene>
    <name evidence="3" type="ORF">E7215_14195</name>
    <name evidence="2" type="ORF">IO99_09255</name>
</gene>
<keyword evidence="1" id="KW-0472">Membrane</keyword>
<comment type="caution">
    <text evidence="2">The sequence shown here is derived from an EMBL/GenBank/DDBJ whole genome shotgun (WGS) entry which is preliminary data.</text>
</comment>
<dbReference type="AlphaFoldDB" id="A0A084JC64"/>
<dbReference type="Proteomes" id="UP000768462">
    <property type="component" value="Unassembled WGS sequence"/>
</dbReference>
<evidence type="ECO:0000256" key="1">
    <source>
        <dbReference type="SAM" id="Phobius"/>
    </source>
</evidence>
<evidence type="ECO:0000313" key="4">
    <source>
        <dbReference type="Proteomes" id="UP000028542"/>
    </source>
</evidence>
<proteinExistence type="predicted"/>
<evidence type="ECO:0000313" key="3">
    <source>
        <dbReference type="EMBL" id="MBE6061303.1"/>
    </source>
</evidence>
<dbReference type="RefSeq" id="WP_035132539.1">
    <property type="nucleotide sequence ID" value="NZ_JBQHQR010000012.1"/>
</dbReference>
<organism evidence="2 4">
    <name type="scientific">Clostridium sulfidigenes</name>
    <dbReference type="NCBI Taxonomy" id="318464"/>
    <lineage>
        <taxon>Bacteria</taxon>
        <taxon>Bacillati</taxon>
        <taxon>Bacillota</taxon>
        <taxon>Clostridia</taxon>
        <taxon>Eubacteriales</taxon>
        <taxon>Clostridiaceae</taxon>
        <taxon>Clostridium</taxon>
    </lineage>
</organism>
<sequence length="147" mass="16863">MIKTFFIYVLLLTSGGLGILYYLLNDKYNKQNIQVRVLTKQNNSLTSQLNTINKPNETLKVYSRPIRFNTGETIKRCSLYISPLSNSPILRSIPSNSRVAILDAVEALETLWYEVRVITSDSVNTKGFVRQELIKELQIIETHIIKN</sequence>
<feature type="transmembrane region" description="Helical" evidence="1">
    <location>
        <begin position="6"/>
        <end position="24"/>
    </location>
</feature>
<keyword evidence="1" id="KW-0812">Transmembrane</keyword>
<evidence type="ECO:0000313" key="2">
    <source>
        <dbReference type="EMBL" id="KEZ86548.1"/>
    </source>
</evidence>
<dbReference type="EMBL" id="JPMD01000021">
    <property type="protein sequence ID" value="KEZ86548.1"/>
    <property type="molecule type" value="Genomic_DNA"/>
</dbReference>
<keyword evidence="4" id="KW-1185">Reference proteome</keyword>
<reference evidence="3" key="2">
    <citation type="submission" date="2019-04" db="EMBL/GenBank/DDBJ databases">
        <title>Evolution of Biomass-Degrading Anaerobic Consortia Revealed by Metagenomics.</title>
        <authorList>
            <person name="Peng X."/>
        </authorList>
    </citation>
    <scope>NUCLEOTIDE SEQUENCE</scope>
    <source>
        <strain evidence="3">SIG254</strain>
    </source>
</reference>
<dbReference type="STRING" id="318464.IO99_09255"/>
<dbReference type="Proteomes" id="UP000028542">
    <property type="component" value="Unassembled WGS sequence"/>
</dbReference>
<accession>A0A084JC64</accession>
<dbReference type="EMBL" id="SVCM01000161">
    <property type="protein sequence ID" value="MBE6061303.1"/>
    <property type="molecule type" value="Genomic_DNA"/>
</dbReference>
<reference evidence="2 4" key="1">
    <citation type="submission" date="2014-07" db="EMBL/GenBank/DDBJ databases">
        <title>Draft genome of Clostridium sulfidigenes 113A isolated from sediments associated with methane hydrate from Krishna Godavari basin.</title>
        <authorList>
            <person name="Honkalas V.S."/>
            <person name="Dabir A.P."/>
            <person name="Arora P."/>
            <person name="Dhakephalkar P.K."/>
        </authorList>
    </citation>
    <scope>NUCLEOTIDE SEQUENCE [LARGE SCALE GENOMIC DNA]</scope>
    <source>
        <strain evidence="2 4">113A</strain>
    </source>
</reference>
<protein>
    <submittedName>
        <fullName evidence="2">Uncharacterized protein</fullName>
    </submittedName>
</protein>
<keyword evidence="1" id="KW-1133">Transmembrane helix</keyword>
<name>A0A084JC64_9CLOT</name>